<accession>A0A426XPR0</accession>
<gene>
    <name evidence="2" type="ORF">B296_00057781</name>
</gene>
<dbReference type="PANTHER" id="PTHR34355:SF1">
    <property type="entry name" value="JOSEPHIN-LIKE PROTEIN"/>
    <property type="match status" value="1"/>
</dbReference>
<sequence length="232" mass="26366">MGNDHAGFELGGTPQQEESENEREEVHGNPTSKDMKRELVLELSCPSSYLMSFSFLSLPAWLSLAPRTMRFFFRQPQHESKHIPVRLAFHRRTVSCSYFDPSPIPTHPWLAMINASPSFHGFAASEHLGSRMSKKYRDDCAREKRGRRGISWRLLKSARFSATRFFGLLHSKTSRAVRVVVFSRSRRQIPPGVPSDMTTNPRGSAPPEFADHLSEAIDDCVKFLNSSSRRLS</sequence>
<dbReference type="AlphaFoldDB" id="A0A426XPR0"/>
<dbReference type="EMBL" id="AMZH03018521">
    <property type="protein sequence ID" value="RRT41503.1"/>
    <property type="molecule type" value="Genomic_DNA"/>
</dbReference>
<organism evidence="2 3">
    <name type="scientific">Ensete ventricosum</name>
    <name type="common">Abyssinian banana</name>
    <name type="synonym">Musa ensete</name>
    <dbReference type="NCBI Taxonomy" id="4639"/>
    <lineage>
        <taxon>Eukaryota</taxon>
        <taxon>Viridiplantae</taxon>
        <taxon>Streptophyta</taxon>
        <taxon>Embryophyta</taxon>
        <taxon>Tracheophyta</taxon>
        <taxon>Spermatophyta</taxon>
        <taxon>Magnoliopsida</taxon>
        <taxon>Liliopsida</taxon>
        <taxon>Zingiberales</taxon>
        <taxon>Musaceae</taxon>
        <taxon>Ensete</taxon>
    </lineage>
</organism>
<evidence type="ECO:0000313" key="3">
    <source>
        <dbReference type="Proteomes" id="UP000287651"/>
    </source>
</evidence>
<protein>
    <submittedName>
        <fullName evidence="2">Uncharacterized protein</fullName>
    </submittedName>
</protein>
<dbReference type="Proteomes" id="UP000287651">
    <property type="component" value="Unassembled WGS sequence"/>
</dbReference>
<feature type="region of interest" description="Disordered" evidence="1">
    <location>
        <begin position="1"/>
        <end position="33"/>
    </location>
</feature>
<dbReference type="PANTHER" id="PTHR34355">
    <property type="entry name" value="JOSEPHIN-LIKE PROTEIN"/>
    <property type="match status" value="1"/>
</dbReference>
<proteinExistence type="predicted"/>
<reference evidence="2 3" key="1">
    <citation type="journal article" date="2014" name="Agronomy (Basel)">
        <title>A Draft Genome Sequence for Ensete ventricosum, the Drought-Tolerant Tree Against Hunger.</title>
        <authorList>
            <person name="Harrison J."/>
            <person name="Moore K.A."/>
            <person name="Paszkiewicz K."/>
            <person name="Jones T."/>
            <person name="Grant M."/>
            <person name="Ambacheew D."/>
            <person name="Muzemil S."/>
            <person name="Studholme D.J."/>
        </authorList>
    </citation>
    <scope>NUCLEOTIDE SEQUENCE [LARGE SCALE GENOMIC DNA]</scope>
</reference>
<name>A0A426XPR0_ENSVE</name>
<comment type="caution">
    <text evidence="2">The sequence shown here is derived from an EMBL/GenBank/DDBJ whole genome shotgun (WGS) entry which is preliminary data.</text>
</comment>
<evidence type="ECO:0000313" key="2">
    <source>
        <dbReference type="EMBL" id="RRT41503.1"/>
    </source>
</evidence>
<evidence type="ECO:0000256" key="1">
    <source>
        <dbReference type="SAM" id="MobiDB-lite"/>
    </source>
</evidence>